<name>A0ABV5GPK8_9FLAO</name>
<sequence length="138" mass="16276">MKTITLYRPVGLKEMELITASNFKTFPPRLEWQPIFYPVMNQEYAAQIAREWNTPDEFSSYCGIVTAFEVDSEYLQQFEIQNVGDKNHNELWIPSEELRTFNENIVGEIKIKQVFYGEKYQPSQNETLNKKLKEIDAL</sequence>
<dbReference type="RefSeq" id="WP_236457830.1">
    <property type="nucleotide sequence ID" value="NZ_CBCSGE010000005.1"/>
</dbReference>
<dbReference type="EMBL" id="JBHMEY010000042">
    <property type="protein sequence ID" value="MFB9097251.1"/>
    <property type="molecule type" value="Genomic_DNA"/>
</dbReference>
<gene>
    <name evidence="1" type="ORF">ACFFVF_12045</name>
</gene>
<evidence type="ECO:0000313" key="1">
    <source>
        <dbReference type="EMBL" id="MFB9097251.1"/>
    </source>
</evidence>
<organism evidence="1 2">
    <name type="scientific">Flavobacterium jumunjinense</name>
    <dbReference type="NCBI Taxonomy" id="998845"/>
    <lineage>
        <taxon>Bacteria</taxon>
        <taxon>Pseudomonadati</taxon>
        <taxon>Bacteroidota</taxon>
        <taxon>Flavobacteriia</taxon>
        <taxon>Flavobacteriales</taxon>
        <taxon>Flavobacteriaceae</taxon>
        <taxon>Flavobacterium</taxon>
    </lineage>
</organism>
<dbReference type="Proteomes" id="UP001589607">
    <property type="component" value="Unassembled WGS sequence"/>
</dbReference>
<reference evidence="1 2" key="1">
    <citation type="submission" date="2024-09" db="EMBL/GenBank/DDBJ databases">
        <authorList>
            <person name="Sun Q."/>
            <person name="Mori K."/>
        </authorList>
    </citation>
    <scope>NUCLEOTIDE SEQUENCE [LARGE SCALE GENOMIC DNA]</scope>
    <source>
        <strain evidence="1 2">CECT 7955</strain>
    </source>
</reference>
<protein>
    <submittedName>
        <fullName evidence="1">ADP-ribosylation/crystallin J1</fullName>
    </submittedName>
</protein>
<proteinExistence type="predicted"/>
<accession>A0ABV5GPK8</accession>
<comment type="caution">
    <text evidence="1">The sequence shown here is derived from an EMBL/GenBank/DDBJ whole genome shotgun (WGS) entry which is preliminary data.</text>
</comment>
<evidence type="ECO:0000313" key="2">
    <source>
        <dbReference type="Proteomes" id="UP001589607"/>
    </source>
</evidence>
<keyword evidence="2" id="KW-1185">Reference proteome</keyword>